<dbReference type="RefSeq" id="WP_184572082.1">
    <property type="nucleotide sequence ID" value="NZ_JACHJL010000005.1"/>
</dbReference>
<sequence>MSRLSRLVPQFIIATAVLHFAYAVAAPNSWLPMLRDGLFDTVRGQSDVIAAERHGDLWFLITGIGLLALGTMAQQAVRQVGRLPVQVGSYLLAMGTIAFVVEPVSGAVLVIALGVLAVIAARPSRAGAAAPAA</sequence>
<dbReference type="Proteomes" id="UP000588098">
    <property type="component" value="Unassembled WGS sequence"/>
</dbReference>
<keyword evidence="3" id="KW-1185">Reference proteome</keyword>
<dbReference type="AlphaFoldDB" id="A0A7W9Q9D0"/>
<gene>
    <name evidence="2" type="ORF">FHS42_002610</name>
</gene>
<accession>A0A7W9Q9D0</accession>
<evidence type="ECO:0000256" key="1">
    <source>
        <dbReference type="SAM" id="Phobius"/>
    </source>
</evidence>
<dbReference type="Pfam" id="PF20064">
    <property type="entry name" value="DUF6463"/>
    <property type="match status" value="1"/>
</dbReference>
<keyword evidence="1" id="KW-0472">Membrane</keyword>
<dbReference type="EMBL" id="JACHJL010000005">
    <property type="protein sequence ID" value="MBB5935548.1"/>
    <property type="molecule type" value="Genomic_DNA"/>
</dbReference>
<keyword evidence="1" id="KW-1133">Transmembrane helix</keyword>
<evidence type="ECO:0000313" key="3">
    <source>
        <dbReference type="Proteomes" id="UP000588098"/>
    </source>
</evidence>
<name>A0A7W9Q9D0_9ACTN</name>
<feature type="transmembrane region" description="Helical" evidence="1">
    <location>
        <begin position="89"/>
        <end position="121"/>
    </location>
</feature>
<reference evidence="2 3" key="1">
    <citation type="submission" date="2020-08" db="EMBL/GenBank/DDBJ databases">
        <title>Genomic Encyclopedia of Type Strains, Phase III (KMG-III): the genomes of soil and plant-associated and newly described type strains.</title>
        <authorList>
            <person name="Whitman W."/>
        </authorList>
    </citation>
    <scope>NUCLEOTIDE SEQUENCE [LARGE SCALE GENOMIC DNA]</scope>
    <source>
        <strain evidence="2 3">CECT 8305</strain>
    </source>
</reference>
<organism evidence="2 3">
    <name type="scientific">Streptomyces zagrosensis</name>
    <dbReference type="NCBI Taxonomy" id="1042984"/>
    <lineage>
        <taxon>Bacteria</taxon>
        <taxon>Bacillati</taxon>
        <taxon>Actinomycetota</taxon>
        <taxon>Actinomycetes</taxon>
        <taxon>Kitasatosporales</taxon>
        <taxon>Streptomycetaceae</taxon>
        <taxon>Streptomyces</taxon>
    </lineage>
</organism>
<comment type="caution">
    <text evidence="2">The sequence shown here is derived from an EMBL/GenBank/DDBJ whole genome shotgun (WGS) entry which is preliminary data.</text>
</comment>
<keyword evidence="1" id="KW-0812">Transmembrane</keyword>
<protein>
    <submittedName>
        <fullName evidence="2">Uncharacterized protein</fullName>
    </submittedName>
</protein>
<proteinExistence type="predicted"/>
<dbReference type="InterPro" id="IPR045590">
    <property type="entry name" value="DUF6463"/>
</dbReference>
<evidence type="ECO:0000313" key="2">
    <source>
        <dbReference type="EMBL" id="MBB5935548.1"/>
    </source>
</evidence>